<dbReference type="AlphaFoldDB" id="A0A1J1I1G2"/>
<evidence type="ECO:0000256" key="1">
    <source>
        <dbReference type="ARBA" id="ARBA00000001"/>
    </source>
</evidence>
<keyword evidence="10" id="KW-1015">Disulfide bond</keyword>
<organism evidence="15 16">
    <name type="scientific">Clunio marinus</name>
    <dbReference type="NCBI Taxonomy" id="568069"/>
    <lineage>
        <taxon>Eukaryota</taxon>
        <taxon>Metazoa</taxon>
        <taxon>Ecdysozoa</taxon>
        <taxon>Arthropoda</taxon>
        <taxon>Hexapoda</taxon>
        <taxon>Insecta</taxon>
        <taxon>Pterygota</taxon>
        <taxon>Neoptera</taxon>
        <taxon>Endopterygota</taxon>
        <taxon>Diptera</taxon>
        <taxon>Nematocera</taxon>
        <taxon>Chironomoidea</taxon>
        <taxon>Chironomidae</taxon>
        <taxon>Clunio</taxon>
    </lineage>
</organism>
<dbReference type="InterPro" id="IPR037457">
    <property type="entry name" value="M28_QC"/>
</dbReference>
<dbReference type="InterPro" id="IPR007484">
    <property type="entry name" value="Peptidase_M28"/>
</dbReference>
<evidence type="ECO:0000256" key="4">
    <source>
        <dbReference type="ARBA" id="ARBA00012012"/>
    </source>
</evidence>
<dbReference type="STRING" id="568069.A0A1J1I1G2"/>
<dbReference type="Pfam" id="PF04389">
    <property type="entry name" value="Peptidase_M28"/>
    <property type="match status" value="1"/>
</dbReference>
<dbReference type="GO" id="GO:0016603">
    <property type="term" value="F:glutaminyl-peptide cyclotransferase activity"/>
    <property type="evidence" value="ECO:0007669"/>
    <property type="project" value="UniProtKB-EC"/>
</dbReference>
<dbReference type="GO" id="GO:0008270">
    <property type="term" value="F:zinc ion binding"/>
    <property type="evidence" value="ECO:0007669"/>
    <property type="project" value="TreeGrafter"/>
</dbReference>
<evidence type="ECO:0000256" key="2">
    <source>
        <dbReference type="ARBA" id="ARBA00004613"/>
    </source>
</evidence>
<feature type="chain" id="PRO_5012520589" description="Glutaminyl-peptide cyclotransferase" evidence="13">
    <location>
        <begin position="20"/>
        <end position="350"/>
    </location>
</feature>
<evidence type="ECO:0000256" key="9">
    <source>
        <dbReference type="ARBA" id="ARBA00022833"/>
    </source>
</evidence>
<evidence type="ECO:0000259" key="14">
    <source>
        <dbReference type="Pfam" id="PF04389"/>
    </source>
</evidence>
<dbReference type="EC" id="2.3.2.5" evidence="4"/>
<dbReference type="SUPFAM" id="SSF53187">
    <property type="entry name" value="Zn-dependent exopeptidases"/>
    <property type="match status" value="1"/>
</dbReference>
<sequence>MEHLFLYLIFVVAFLAVQSAEDSFKDVIQKRKNHQLMDVSQSKLSYLAEMGDLYHFNEVLEKILIPRVVGTETHEEVKDYIIAKLRELNWSVETDEFYDDTPIFKDLKFTNIVGKLNPKAERFLMLACHYDSKYFKNEKFLGATDSAVPCAMLINIAKVMSDYFTKMKSKEDVSIMLVFFDGEEAFNQWTATDSIYGSRHLAEKWEDEKFLHRIDLMVLLDLLGSPDPTFYSFFKETENWYARMASTEEKLDNQNLLERYQSSGTTIRQPTRYFQSNSLRTVIEDDHIPFLNRGVPILHLIPVPFPEVWHKMNDNIDAIDVTTVENINKILRIFIAEYLHIDVSQPFHDE</sequence>
<dbReference type="OrthoDB" id="3907302at2759"/>
<comment type="similarity">
    <text evidence="3">Belongs to the glutaminyl-peptide cyclotransferase family.</text>
</comment>
<evidence type="ECO:0000313" key="15">
    <source>
        <dbReference type="EMBL" id="CRK93428.1"/>
    </source>
</evidence>
<comment type="subcellular location">
    <subcellularLocation>
        <location evidence="2">Secreted</location>
    </subcellularLocation>
</comment>
<dbReference type="InterPro" id="IPR040234">
    <property type="entry name" value="QC/QCL"/>
</dbReference>
<evidence type="ECO:0000256" key="12">
    <source>
        <dbReference type="ARBA" id="ARBA00057903"/>
    </source>
</evidence>
<dbReference type="CDD" id="cd03880">
    <property type="entry name" value="M28_QC_like"/>
    <property type="match status" value="1"/>
</dbReference>
<keyword evidence="9" id="KW-0862">Zinc</keyword>
<gene>
    <name evidence="15" type="ORF">CLUMA_CG006964</name>
</gene>
<dbReference type="PANTHER" id="PTHR12283">
    <property type="entry name" value="GLUTAMINYL-PEPTIDE CYCLOTRANSFERASE"/>
    <property type="match status" value="1"/>
</dbReference>
<proteinExistence type="inferred from homology"/>
<reference evidence="15 16" key="1">
    <citation type="submission" date="2015-04" db="EMBL/GenBank/DDBJ databases">
        <authorList>
            <person name="Syromyatnikov M.Y."/>
            <person name="Popov V.N."/>
        </authorList>
    </citation>
    <scope>NUCLEOTIDE SEQUENCE [LARGE SCALE GENOMIC DNA]</scope>
</reference>
<comment type="catalytic activity">
    <reaction evidence="1">
        <text>N-terminal L-glutaminyl-[peptide] = N-terminal 5-oxo-L-prolyl-[peptide] + NH4(+)</text>
        <dbReference type="Rhea" id="RHEA:23652"/>
        <dbReference type="Rhea" id="RHEA-COMP:11736"/>
        <dbReference type="Rhea" id="RHEA-COMP:11846"/>
        <dbReference type="ChEBI" id="CHEBI:28938"/>
        <dbReference type="ChEBI" id="CHEBI:64722"/>
        <dbReference type="ChEBI" id="CHEBI:87215"/>
        <dbReference type="EC" id="2.3.2.5"/>
    </reaction>
</comment>
<protein>
    <recommendedName>
        <fullName evidence="5">Glutaminyl-peptide cyclotransferase</fullName>
        <ecNumber evidence="4">2.3.2.5</ecNumber>
    </recommendedName>
</protein>
<name>A0A1J1I1G2_9DIPT</name>
<keyword evidence="6" id="KW-0964">Secreted</keyword>
<dbReference type="GO" id="GO:0005576">
    <property type="term" value="C:extracellular region"/>
    <property type="evidence" value="ECO:0007669"/>
    <property type="project" value="UniProtKB-SubCell"/>
</dbReference>
<dbReference type="FunFam" id="3.40.630.10:FF:000029">
    <property type="entry name" value="Glutaminyl-peptide cyclotransferase"/>
    <property type="match status" value="1"/>
</dbReference>
<dbReference type="PANTHER" id="PTHR12283:SF6">
    <property type="entry name" value="GLUTAMINYL-PEPTIDE CYCLOTRANSFERASE-RELATED"/>
    <property type="match status" value="1"/>
</dbReference>
<feature type="domain" description="Peptidase M28" evidence="14">
    <location>
        <begin position="111"/>
        <end position="332"/>
    </location>
</feature>
<evidence type="ECO:0000256" key="7">
    <source>
        <dbReference type="ARBA" id="ARBA00022679"/>
    </source>
</evidence>
<dbReference type="EMBL" id="CVRI01000037">
    <property type="protein sequence ID" value="CRK93428.1"/>
    <property type="molecule type" value="Genomic_DNA"/>
</dbReference>
<evidence type="ECO:0000256" key="11">
    <source>
        <dbReference type="ARBA" id="ARBA00023315"/>
    </source>
</evidence>
<keyword evidence="8" id="KW-0479">Metal-binding</keyword>
<keyword evidence="7" id="KW-0808">Transferase</keyword>
<evidence type="ECO:0000256" key="3">
    <source>
        <dbReference type="ARBA" id="ARBA00006014"/>
    </source>
</evidence>
<evidence type="ECO:0000256" key="6">
    <source>
        <dbReference type="ARBA" id="ARBA00022525"/>
    </source>
</evidence>
<keyword evidence="11" id="KW-0012">Acyltransferase</keyword>
<comment type="function">
    <text evidence="12">Acts as a glutaminyl-peptide cyclotransferase. Responsible for the biosynthesis of pyroglutamyl peptides. Might be more efficient in the conversion of tri and tetrapeptides in vitro. Might have a relative preference for substrates containing hydrophobic amino acids in vitro.</text>
</comment>
<dbReference type="Proteomes" id="UP000183832">
    <property type="component" value="Unassembled WGS sequence"/>
</dbReference>
<evidence type="ECO:0000313" key="16">
    <source>
        <dbReference type="Proteomes" id="UP000183832"/>
    </source>
</evidence>
<keyword evidence="13" id="KW-0732">Signal</keyword>
<feature type="signal peptide" evidence="13">
    <location>
        <begin position="1"/>
        <end position="19"/>
    </location>
</feature>
<evidence type="ECO:0000256" key="5">
    <source>
        <dbReference type="ARBA" id="ARBA00016861"/>
    </source>
</evidence>
<keyword evidence="16" id="KW-1185">Reference proteome</keyword>
<accession>A0A1J1I1G2</accession>
<evidence type="ECO:0000256" key="8">
    <source>
        <dbReference type="ARBA" id="ARBA00022723"/>
    </source>
</evidence>
<evidence type="ECO:0000256" key="10">
    <source>
        <dbReference type="ARBA" id="ARBA00023157"/>
    </source>
</evidence>
<dbReference type="Gene3D" id="3.40.630.10">
    <property type="entry name" value="Zn peptidases"/>
    <property type="match status" value="1"/>
</dbReference>
<evidence type="ECO:0000256" key="13">
    <source>
        <dbReference type="SAM" id="SignalP"/>
    </source>
</evidence>